<protein>
    <submittedName>
        <fullName evidence="2">Uncharacterized protein</fullName>
    </submittedName>
</protein>
<organism evidence="2 3">
    <name type="scientific">Colletotrichum musicola</name>
    <dbReference type="NCBI Taxonomy" id="2175873"/>
    <lineage>
        <taxon>Eukaryota</taxon>
        <taxon>Fungi</taxon>
        <taxon>Dikarya</taxon>
        <taxon>Ascomycota</taxon>
        <taxon>Pezizomycotina</taxon>
        <taxon>Sordariomycetes</taxon>
        <taxon>Hypocreomycetidae</taxon>
        <taxon>Glomerellales</taxon>
        <taxon>Glomerellaceae</taxon>
        <taxon>Colletotrichum</taxon>
        <taxon>Colletotrichum orchidearum species complex</taxon>
    </lineage>
</organism>
<reference evidence="2" key="1">
    <citation type="journal article" date="2020" name="Phytopathology">
        <title>Genome Sequence Resources of Colletotrichum truncatum, C. plurivorum, C. musicola, and C. sojae: Four Species Pathogenic to Soybean (Glycine max).</title>
        <authorList>
            <person name="Rogerio F."/>
            <person name="Boufleur T.R."/>
            <person name="Ciampi-Guillardi M."/>
            <person name="Sukno S.A."/>
            <person name="Thon M.R."/>
            <person name="Massola Junior N.S."/>
            <person name="Baroncelli R."/>
        </authorList>
    </citation>
    <scope>NUCLEOTIDE SEQUENCE</scope>
    <source>
        <strain evidence="2">LFN0074</strain>
    </source>
</reference>
<evidence type="ECO:0000313" key="3">
    <source>
        <dbReference type="Proteomes" id="UP000639643"/>
    </source>
</evidence>
<feature type="compositionally biased region" description="Polar residues" evidence="1">
    <location>
        <begin position="1"/>
        <end position="17"/>
    </location>
</feature>
<feature type="region of interest" description="Disordered" evidence="1">
    <location>
        <begin position="1"/>
        <end position="66"/>
    </location>
</feature>
<feature type="compositionally biased region" description="Low complexity" evidence="1">
    <location>
        <begin position="19"/>
        <end position="37"/>
    </location>
</feature>
<keyword evidence="3" id="KW-1185">Reference proteome</keyword>
<dbReference type="AlphaFoldDB" id="A0A8H6NE89"/>
<gene>
    <name evidence="2" type="ORF">CMUS01_08054</name>
</gene>
<sequence length="248" mass="26747">MKSNEQQSQLLNNTPGWQSPPGEGQGSASPSSASNSSTVNRSINTVSQADLETLNEGFPSTPRTDTIEHFKPDLQALDDGSSPTPVLSFRAPHRKEEVLASFVWQLGAARHSLLQRCIDSVRATLATDLLTGPANADQPDAQFWEEVDDDAPGDVAKLIRTVAVLDVAAPDARKATFSLWVANPSGKPLLAQEAVVYDAAAEVQSDGEIHLFAADFLSEALETLLAPWVTQKLLRRTRFSNSLSLKVT</sequence>
<evidence type="ECO:0000313" key="2">
    <source>
        <dbReference type="EMBL" id="KAF6829668.1"/>
    </source>
</evidence>
<dbReference type="EMBL" id="WIGM01000304">
    <property type="protein sequence ID" value="KAF6829668.1"/>
    <property type="molecule type" value="Genomic_DNA"/>
</dbReference>
<proteinExistence type="predicted"/>
<evidence type="ECO:0000256" key="1">
    <source>
        <dbReference type="SAM" id="MobiDB-lite"/>
    </source>
</evidence>
<comment type="caution">
    <text evidence="2">The sequence shown here is derived from an EMBL/GenBank/DDBJ whole genome shotgun (WGS) entry which is preliminary data.</text>
</comment>
<feature type="compositionally biased region" description="Polar residues" evidence="1">
    <location>
        <begin position="38"/>
        <end position="50"/>
    </location>
</feature>
<accession>A0A8H6NE89</accession>
<dbReference type="Proteomes" id="UP000639643">
    <property type="component" value="Unassembled WGS sequence"/>
</dbReference>
<name>A0A8H6NE89_9PEZI</name>